<dbReference type="PANTHER" id="PTHR46106:SF4">
    <property type="entry name" value="IA-2 PROTEIN TYROSINE PHOSPHATASE, ISOFORM C"/>
    <property type="match status" value="1"/>
</dbReference>
<dbReference type="InterPro" id="IPR001199">
    <property type="entry name" value="Cyt_B5-like_heme/steroid-bd"/>
</dbReference>
<evidence type="ECO:0000256" key="7">
    <source>
        <dbReference type="ARBA" id="ARBA00023329"/>
    </source>
</evidence>
<dbReference type="PRINTS" id="PR00700">
    <property type="entry name" value="PRTYPHPHTASE"/>
</dbReference>
<reference evidence="13" key="1">
    <citation type="submission" date="2012-04" db="EMBL/GenBank/DDBJ databases">
        <title>The Genome Sequence of Loa loa.</title>
        <authorList>
            <consortium name="The Broad Institute Genome Sequencing Platform"/>
            <consortium name="Broad Institute Genome Sequencing Center for Infectious Disease"/>
            <person name="Nutman T.B."/>
            <person name="Fink D.L."/>
            <person name="Russ C."/>
            <person name="Young S."/>
            <person name="Zeng Q."/>
            <person name="Gargeya S."/>
            <person name="Alvarado L."/>
            <person name="Berlin A."/>
            <person name="Chapman S.B."/>
            <person name="Chen Z."/>
            <person name="Freedman E."/>
            <person name="Gellesch M."/>
            <person name="Goldberg J."/>
            <person name="Griggs A."/>
            <person name="Gujja S."/>
            <person name="Heilman E.R."/>
            <person name="Heiman D."/>
            <person name="Howarth C."/>
            <person name="Mehta T."/>
            <person name="Neiman D."/>
            <person name="Pearson M."/>
            <person name="Roberts A."/>
            <person name="Saif S."/>
            <person name="Shea T."/>
            <person name="Shenoy N."/>
            <person name="Sisk P."/>
            <person name="Stolte C."/>
            <person name="Sykes S."/>
            <person name="White J."/>
            <person name="Yandava C."/>
            <person name="Haas B."/>
            <person name="Henn M.R."/>
            <person name="Nusbaum C."/>
            <person name="Birren B."/>
        </authorList>
    </citation>
    <scope>NUCLEOTIDE SEQUENCE [LARGE SCALE GENOMIC DNA]</scope>
</reference>
<dbReference type="GO" id="GO:0051046">
    <property type="term" value="P:regulation of secretion"/>
    <property type="evidence" value="ECO:0007669"/>
    <property type="project" value="TreeGrafter"/>
</dbReference>
<evidence type="ECO:0000256" key="8">
    <source>
        <dbReference type="ARBA" id="ARBA00038357"/>
    </source>
</evidence>
<evidence type="ECO:0000256" key="9">
    <source>
        <dbReference type="SAM" id="MobiDB-lite"/>
    </source>
</evidence>
<feature type="transmembrane region" description="Helical" evidence="10">
    <location>
        <begin position="843"/>
        <end position="863"/>
    </location>
</feature>
<dbReference type="InterPro" id="IPR016130">
    <property type="entry name" value="Tyr_Pase_AS"/>
</dbReference>
<dbReference type="Pfam" id="PF00173">
    <property type="entry name" value="Cyt-b5"/>
    <property type="match status" value="1"/>
</dbReference>
<dbReference type="SMART" id="SM00404">
    <property type="entry name" value="PTPc_motif"/>
    <property type="match status" value="1"/>
</dbReference>
<dbReference type="Gene3D" id="3.90.190.10">
    <property type="entry name" value="Protein tyrosine phosphatase superfamily"/>
    <property type="match status" value="1"/>
</dbReference>
<reference evidence="14" key="2">
    <citation type="submission" date="2016-11" db="UniProtKB">
        <authorList>
            <consortium name="WormBaseParasite"/>
        </authorList>
    </citation>
    <scope>IDENTIFICATION</scope>
</reference>
<dbReference type="Proteomes" id="UP000095285">
    <property type="component" value="Unassembled WGS sequence"/>
</dbReference>
<evidence type="ECO:0000313" key="13">
    <source>
        <dbReference type="Proteomes" id="UP000095285"/>
    </source>
</evidence>
<evidence type="ECO:0000256" key="10">
    <source>
        <dbReference type="SAM" id="Phobius"/>
    </source>
</evidence>
<keyword evidence="4 10" id="KW-1133">Transmembrane helix</keyword>
<evidence type="ECO:0000256" key="1">
    <source>
        <dbReference type="ARBA" id="ARBA00004358"/>
    </source>
</evidence>
<keyword evidence="5 10" id="KW-0472">Membrane</keyword>
<dbReference type="GO" id="GO:0030659">
    <property type="term" value="C:cytoplasmic vesicle membrane"/>
    <property type="evidence" value="ECO:0007669"/>
    <property type="project" value="UniProtKB-SubCell"/>
</dbReference>
<dbReference type="SUPFAM" id="SSF52799">
    <property type="entry name" value="(Phosphotyrosine protein) phosphatases II"/>
    <property type="match status" value="1"/>
</dbReference>
<dbReference type="SMART" id="SM00194">
    <property type="entry name" value="PTPc"/>
    <property type="match status" value="1"/>
</dbReference>
<evidence type="ECO:0000256" key="2">
    <source>
        <dbReference type="ARBA" id="ARBA00022692"/>
    </source>
</evidence>
<accession>A0A1I7VTX0</accession>
<dbReference type="InterPro" id="IPR000387">
    <property type="entry name" value="Tyr_Pase_dom"/>
</dbReference>
<feature type="domain" description="Tyrosine-protein phosphatase" evidence="11">
    <location>
        <begin position="521"/>
        <end position="772"/>
    </location>
</feature>
<dbReference type="InterPro" id="IPR029021">
    <property type="entry name" value="Prot-tyrosine_phosphatase-like"/>
</dbReference>
<dbReference type="InterPro" id="IPR033522">
    <property type="entry name" value="IA-2/IA-2_beta"/>
</dbReference>
<dbReference type="GO" id="GO:0030141">
    <property type="term" value="C:secretory granule"/>
    <property type="evidence" value="ECO:0007669"/>
    <property type="project" value="InterPro"/>
</dbReference>
<dbReference type="GO" id="GO:0045202">
    <property type="term" value="C:synapse"/>
    <property type="evidence" value="ECO:0007669"/>
    <property type="project" value="TreeGrafter"/>
</dbReference>
<dbReference type="SMART" id="SM01117">
    <property type="entry name" value="Cyt-b5"/>
    <property type="match status" value="1"/>
</dbReference>
<dbReference type="PROSITE" id="PS50055">
    <property type="entry name" value="TYR_PHOSPHATASE_PTP"/>
    <property type="match status" value="1"/>
</dbReference>
<dbReference type="Pfam" id="PF00102">
    <property type="entry name" value="Y_phosphatase"/>
    <property type="match status" value="1"/>
</dbReference>
<evidence type="ECO:0000256" key="3">
    <source>
        <dbReference type="ARBA" id="ARBA00022729"/>
    </source>
</evidence>
<proteinExistence type="inferred from homology"/>
<evidence type="ECO:0000259" key="12">
    <source>
        <dbReference type="PROSITE" id="PS50056"/>
    </source>
</evidence>
<dbReference type="eggNOG" id="KOG0793">
    <property type="taxonomic scope" value="Eukaryota"/>
</dbReference>
<evidence type="ECO:0000256" key="4">
    <source>
        <dbReference type="ARBA" id="ARBA00022989"/>
    </source>
</evidence>
<dbReference type="Gene3D" id="3.10.120.10">
    <property type="entry name" value="Cytochrome b5-like heme/steroid binding domain"/>
    <property type="match status" value="1"/>
</dbReference>
<feature type="region of interest" description="Disordered" evidence="9">
    <location>
        <begin position="174"/>
        <end position="201"/>
    </location>
</feature>
<keyword evidence="6" id="KW-0325">Glycoprotein</keyword>
<dbReference type="FunFam" id="3.10.120.10:FF:000003">
    <property type="entry name" value="membrane-associated progesterone receptor component 1"/>
    <property type="match status" value="1"/>
</dbReference>
<dbReference type="InterPro" id="IPR000242">
    <property type="entry name" value="PTP_cat"/>
</dbReference>
<dbReference type="WBParaSite" id="EN70_6246">
    <property type="protein sequence ID" value="EN70_6246"/>
    <property type="gene ID" value="EN70_6246"/>
</dbReference>
<name>A0A1I7VTX0_LOALO</name>
<evidence type="ECO:0000256" key="5">
    <source>
        <dbReference type="ARBA" id="ARBA00023136"/>
    </source>
</evidence>
<dbReference type="InterPro" id="IPR036400">
    <property type="entry name" value="Cyt_B5-like_heme/steroid_sf"/>
</dbReference>
<protein>
    <submittedName>
        <fullName evidence="14">Receptor-type tyrosine-protein phosphatase-like N</fullName>
    </submittedName>
</protein>
<keyword evidence="3" id="KW-0732">Signal</keyword>
<dbReference type="AlphaFoldDB" id="A0A1I7VTX0"/>
<evidence type="ECO:0000313" key="14">
    <source>
        <dbReference type="WBParaSite" id="EN70_6246"/>
    </source>
</evidence>
<dbReference type="InterPro" id="IPR003595">
    <property type="entry name" value="Tyr_Pase_cat"/>
</dbReference>
<keyword evidence="7" id="KW-0968">Cytoplasmic vesicle</keyword>
<organism evidence="13 14">
    <name type="scientific">Loa loa</name>
    <name type="common">Eye worm</name>
    <name type="synonym">Filaria loa</name>
    <dbReference type="NCBI Taxonomy" id="7209"/>
    <lineage>
        <taxon>Eukaryota</taxon>
        <taxon>Metazoa</taxon>
        <taxon>Ecdysozoa</taxon>
        <taxon>Nematoda</taxon>
        <taxon>Chromadorea</taxon>
        <taxon>Rhabditida</taxon>
        <taxon>Spirurina</taxon>
        <taxon>Spiruromorpha</taxon>
        <taxon>Filarioidea</taxon>
        <taxon>Onchocercidae</taxon>
        <taxon>Loa</taxon>
    </lineage>
</organism>
<comment type="similarity">
    <text evidence="8">Belongs to the cytochrome b5 family. MAPR subfamily.</text>
</comment>
<dbReference type="PANTHER" id="PTHR46106">
    <property type="entry name" value="IA-2 PROTEIN TYROSINE PHOSPHATASE, ISOFORM C"/>
    <property type="match status" value="1"/>
</dbReference>
<dbReference type="STRING" id="7209.A0A1I7VTX0"/>
<sequence>MVADPPISGAASNTFFLNRQIIQPAAIIIFLLLTGTVNTKSANGCILYDEICDENEICVQDGLFGECASKEHVALIVSNPVDYVLKKILSAQLEQLNRDGYTLEDARAQCLIAYFKVVLMLELKYDLNFCNVVNPENIWRMLQSIKVALVNDVTNVRSVNADNELVNNFMHQQQQQQRQQIDSTGDIKSDNRGNNVNDFNSIPERNMLSNSNIFESLAWDAEKKTIDNDKNMLAVETFMQSAVPDSGEEEEEQSLNFVGHHAPVLKKDIEHLGNQNTGLEKIEHKIVKGMPSYQKVDGNRVYLKVAKDLNGDKLHHLINYLDFAIAKPNQLIFDDFRLDGGQLSFRAGQSTVTFPQNEKRLDSVGGIAEDVYKRRKDIQTISGVHVDETGIGSGEEAVPVESETRDRFFTPILAVSAFTLVLLVAIMAIHQIREYRRKRRKSNNRELESQEYGEKALLAYQDLCRYQMALHEPAIIADVHTNHSSTASWVEEPVGQSSLDISTGHVILSFLRDYLNDKSKIEEQWKTLNEYTNSNGISSIAREEGNLNKNRNPSCLPYDDTLVSICNVVNDSTYINASAIHDCDPKQANYIATQSPLPETIADFWQMIWEQATVLIVNLANNNDQEEGQCLKYWPESGSQIYGSFEIHLVSEHIWSEDYLVRSFYLKNLRTNETRTVTQFHFLTWPKSGVPPNTKALLDFRRKINKSYRGRAAPIVVHCTDGIGRTGAFCLLDMILNRVTRGVKELNVAGSLEHLRDQRPGLVETCEQYKMLCSDRNKIDVCHNAFDKLKIAFSIEVEQFRKSAPRTLAFSNTWDEFVAQSYRVAKSIHISDNMIGLGDVTELGGWDVVVFVFVVYVICVVFLKKSTKDVRPDEGEEEDAPDGLPPMQKRDFTVEELLPFDGVRNERILMAICGTVFDVTKGSLFYGPEGAYAKLAGHDATRALATMDVTLVKDTPDDLRDVSDLDLNTAKEWMQSFMYKYPVVGKLLAEGEEPTDYKDEFASL</sequence>
<dbReference type="FunFam" id="3.90.190.10:FF:000017">
    <property type="entry name" value="receptor-type tyrosine-protein phosphatase-like N isoform X2"/>
    <property type="match status" value="1"/>
</dbReference>
<comment type="subcellular location">
    <subcellularLocation>
        <location evidence="1">Cytoplasmic vesicle membrane</location>
        <topology evidence="1">Single-pass type I membrane protein</topology>
    </subcellularLocation>
</comment>
<dbReference type="SUPFAM" id="SSF55856">
    <property type="entry name" value="Cytochrome b5-like heme/steroid binding domain"/>
    <property type="match status" value="1"/>
</dbReference>
<keyword evidence="13" id="KW-1185">Reference proteome</keyword>
<evidence type="ECO:0000259" key="11">
    <source>
        <dbReference type="PROSITE" id="PS50055"/>
    </source>
</evidence>
<dbReference type="PROSITE" id="PS00383">
    <property type="entry name" value="TYR_PHOSPHATASE_1"/>
    <property type="match status" value="1"/>
</dbReference>
<feature type="transmembrane region" description="Helical" evidence="10">
    <location>
        <begin position="408"/>
        <end position="430"/>
    </location>
</feature>
<dbReference type="GO" id="GO:0004725">
    <property type="term" value="F:protein tyrosine phosphatase activity"/>
    <property type="evidence" value="ECO:0007669"/>
    <property type="project" value="InterPro"/>
</dbReference>
<evidence type="ECO:0000256" key="6">
    <source>
        <dbReference type="ARBA" id="ARBA00023180"/>
    </source>
</evidence>
<feature type="domain" description="Tyrosine specific protein phosphatases" evidence="12">
    <location>
        <begin position="698"/>
        <end position="770"/>
    </location>
</feature>
<keyword evidence="2 10" id="KW-0812">Transmembrane</keyword>
<dbReference type="PROSITE" id="PS50056">
    <property type="entry name" value="TYR_PHOSPHATASE_2"/>
    <property type="match status" value="1"/>
</dbReference>